<dbReference type="AlphaFoldDB" id="A0A977KCX6"/>
<gene>
    <name evidence="1" type="ORF">IPA_06790</name>
</gene>
<protein>
    <submittedName>
        <fullName evidence="1">Uncharacterized protein</fullName>
    </submittedName>
</protein>
<dbReference type="GO" id="GO:0005975">
    <property type="term" value="P:carbohydrate metabolic process"/>
    <property type="evidence" value="ECO:0007669"/>
    <property type="project" value="InterPro"/>
</dbReference>
<keyword evidence="2" id="KW-1185">Reference proteome</keyword>
<dbReference type="InterPro" id="IPR011330">
    <property type="entry name" value="Glyco_hydro/deAcase_b/a-brl"/>
</dbReference>
<dbReference type="EMBL" id="CP006868">
    <property type="protein sequence ID" value="UXD22625.1"/>
    <property type="molecule type" value="Genomic_DNA"/>
</dbReference>
<dbReference type="Gene3D" id="3.20.20.370">
    <property type="entry name" value="Glycoside hydrolase/deacetylase"/>
    <property type="match status" value="1"/>
</dbReference>
<accession>A0A977KCX6</accession>
<reference evidence="1" key="1">
    <citation type="submission" date="2013-11" db="EMBL/GenBank/DDBJ databases">
        <title>Comparative genomics of Ignicoccus.</title>
        <authorList>
            <person name="Podar M."/>
        </authorList>
    </citation>
    <scope>NUCLEOTIDE SEQUENCE</scope>
    <source>
        <strain evidence="1">DSM 13166</strain>
    </source>
</reference>
<evidence type="ECO:0000313" key="1">
    <source>
        <dbReference type="EMBL" id="UXD22625.1"/>
    </source>
</evidence>
<name>A0A977KCX6_9CREN</name>
<organism evidence="1 2">
    <name type="scientific">Ignicoccus pacificus DSM 13166</name>
    <dbReference type="NCBI Taxonomy" id="940294"/>
    <lineage>
        <taxon>Archaea</taxon>
        <taxon>Thermoproteota</taxon>
        <taxon>Thermoprotei</taxon>
        <taxon>Desulfurococcales</taxon>
        <taxon>Desulfurococcaceae</taxon>
        <taxon>Ignicoccus</taxon>
    </lineage>
</organism>
<dbReference type="SUPFAM" id="SSF88713">
    <property type="entry name" value="Glycoside hydrolase/deacetylase"/>
    <property type="match status" value="1"/>
</dbReference>
<sequence length="399" mass="45167">MRAWLLLLVFAVLAHSSIISYRVLNLYEGKSCAFIFRVDDVNPCKNVTIGPNGWYDPFLVSNLTREYKIKTVWGVITSGGPHYAGKVLSCRFRWRNYLKMLSDFDEIASHSRWHLTPHKRKILNLTEADIIGSYYDLVDQGLHVITFIWPYGAFNAEQAKIAHEKFLILMGTWAANPQKILWTLFNAPKISATRATIMFGGNVPLWKIRKPLENCIAHGGAVVLITHPHNTAFKSPQVARETLTKIFKLVNSLRDKLWITTPGEVFSYHEIAVHANLTEVSPDSLIIRVNNFTYSNRLFNVPISLEVIVTSRPKEVLVNGTELPHVEKAFSDIGNKSSPNVGWHYSGEGPYTITMDVLAKPGKVYSIRILEEPSTSLYTPLIALLALLMIPLIEKVRRK</sequence>
<dbReference type="Proteomes" id="UP001063698">
    <property type="component" value="Chromosome"/>
</dbReference>
<dbReference type="KEGG" id="ipc:IPA_06790"/>
<evidence type="ECO:0000313" key="2">
    <source>
        <dbReference type="Proteomes" id="UP001063698"/>
    </source>
</evidence>
<proteinExistence type="predicted"/>